<dbReference type="InterPro" id="IPR000980">
    <property type="entry name" value="SH2"/>
</dbReference>
<dbReference type="InterPro" id="IPR036860">
    <property type="entry name" value="SH2_dom_sf"/>
</dbReference>
<evidence type="ECO:0000259" key="7">
    <source>
        <dbReference type="PROSITE" id="PS50001"/>
    </source>
</evidence>
<evidence type="ECO:0000256" key="2">
    <source>
        <dbReference type="ARBA" id="ARBA00022700"/>
    </source>
</evidence>
<dbReference type="GO" id="GO:0046854">
    <property type="term" value="P:phosphatidylinositol phosphate biosynthetic process"/>
    <property type="evidence" value="ECO:0007669"/>
    <property type="project" value="TreeGrafter"/>
</dbReference>
<feature type="domain" description="SH2" evidence="7">
    <location>
        <begin position="335"/>
        <end position="447"/>
    </location>
</feature>
<organism evidence="8 9">
    <name type="scientific">Neodiprion lecontei</name>
    <name type="common">Redheaded pine sawfly</name>
    <dbReference type="NCBI Taxonomy" id="441921"/>
    <lineage>
        <taxon>Eukaryota</taxon>
        <taxon>Metazoa</taxon>
        <taxon>Ecdysozoa</taxon>
        <taxon>Arthropoda</taxon>
        <taxon>Hexapoda</taxon>
        <taxon>Insecta</taxon>
        <taxon>Pterygota</taxon>
        <taxon>Neoptera</taxon>
        <taxon>Endopterygota</taxon>
        <taxon>Hymenoptera</taxon>
        <taxon>Tenthredinoidea</taxon>
        <taxon>Diprionidae</taxon>
        <taxon>Diprioninae</taxon>
        <taxon>Neodiprion</taxon>
    </lineage>
</organism>
<dbReference type="Pfam" id="PF00017">
    <property type="entry name" value="SH2"/>
    <property type="match status" value="1"/>
</dbReference>
<evidence type="ECO:0000256" key="4">
    <source>
        <dbReference type="ARBA" id="ARBA00022999"/>
    </source>
</evidence>
<dbReference type="GO" id="GO:0005942">
    <property type="term" value="C:phosphatidylinositol 3-kinase complex"/>
    <property type="evidence" value="ECO:0007669"/>
    <property type="project" value="TreeGrafter"/>
</dbReference>
<feature type="region of interest" description="Disordered" evidence="6">
    <location>
        <begin position="96"/>
        <end position="127"/>
    </location>
</feature>
<dbReference type="GO" id="GO:0009968">
    <property type="term" value="P:negative regulation of signal transduction"/>
    <property type="evidence" value="ECO:0007669"/>
    <property type="project" value="UniProtKB-KW"/>
</dbReference>
<sequence>MLTLMCPNCRHRFPAPGCCDSSLMPSMPRDQFSTTCGGDFLVPRGYLHGGGCVINSPTILQGPAIIHGLGAAQDALYNNQNEFTNLILRSDQPKLEQQFQMDGKSGSRSSSPIDGRISSHSQIGDTRDLTATGKKRNIEALIPEPNPQRGIFQNPHPMLFPPPSGCQELPGTRASVDSGSAGTAFDFRFPEAEDYADWTRRKNGEVPKLTGSVGPANMTKSSAVSAAAGTVIQVNATLQLPPNVGQCTVSITATANSVPSSSSSRSRNNFHGGGIVEPEAFGNAGYGCDREDNSPTTPVSWVLPFPWGTNGNSGNNSTDLERISAAQRVLQISGWYHEGLSWQQSAALLNNSPVGSWLMRDSSDKRYMYAVSVQTARGPTAVRVHYLCGKFRLDAEPRMAPLMPMFDCPIKMIEYYIEYSKKMKEQKEVWVDHSGQLYSQIYLTKPIAKEVRSLSHFARLAINRSKISTKELPAPLRNYITEYPYTE</sequence>
<keyword evidence="2" id="KW-0734">Signal transduction inhibitor</keyword>
<dbReference type="SUPFAM" id="SSF55550">
    <property type="entry name" value="SH2 domain"/>
    <property type="match status" value="1"/>
</dbReference>
<dbReference type="PROSITE" id="PS50001">
    <property type="entry name" value="SH2"/>
    <property type="match status" value="1"/>
</dbReference>
<dbReference type="InParanoid" id="A0A6J0B5C1"/>
<dbReference type="GO" id="GO:0046935">
    <property type="term" value="F:1-phosphatidylinositol-3-kinase regulator activity"/>
    <property type="evidence" value="ECO:0007669"/>
    <property type="project" value="TreeGrafter"/>
</dbReference>
<accession>A0A6J0B5C1</accession>
<dbReference type="RefSeq" id="XP_015509336.1">
    <property type="nucleotide sequence ID" value="XM_015653850.1"/>
</dbReference>
<dbReference type="OrthoDB" id="95390at2759"/>
<keyword evidence="1" id="KW-0341">Growth regulation</keyword>
<feature type="compositionally biased region" description="Polar residues" evidence="6">
    <location>
        <begin position="96"/>
        <end position="124"/>
    </location>
</feature>
<dbReference type="PANTHER" id="PTHR10155:SF16">
    <property type="entry name" value="SUPPRESSOR OF CYTOKINE SIGNALING 2"/>
    <property type="match status" value="1"/>
</dbReference>
<evidence type="ECO:0000313" key="11">
    <source>
        <dbReference type="RefSeq" id="XP_046586449.1"/>
    </source>
</evidence>
<dbReference type="InterPro" id="IPR036036">
    <property type="entry name" value="SOCS_box-like_dom_sf"/>
</dbReference>
<dbReference type="SUPFAM" id="SSF158235">
    <property type="entry name" value="SOCS box-like"/>
    <property type="match status" value="1"/>
</dbReference>
<evidence type="ECO:0000256" key="6">
    <source>
        <dbReference type="SAM" id="MobiDB-lite"/>
    </source>
</evidence>
<gene>
    <name evidence="9" type="primary">LOC107216608</name>
    <name evidence="10 11" type="synonym">LOC107216580</name>
</gene>
<dbReference type="SMART" id="SM00969">
    <property type="entry name" value="SOCS_box"/>
    <property type="match status" value="1"/>
</dbReference>
<evidence type="ECO:0000313" key="10">
    <source>
        <dbReference type="RefSeq" id="XP_046586448.1"/>
    </source>
</evidence>
<reference evidence="9" key="1">
    <citation type="submission" date="2025-04" db="UniProtKB">
        <authorList>
            <consortium name="RefSeq"/>
        </authorList>
    </citation>
    <scope>IDENTIFICATION</scope>
    <source>
        <tissue evidence="10 11">Thorax and Abdomen</tissue>
        <tissue evidence="9">Whole body</tissue>
    </source>
</reference>
<keyword evidence="8" id="KW-1185">Reference proteome</keyword>
<proteinExistence type="predicted"/>
<evidence type="ECO:0000256" key="1">
    <source>
        <dbReference type="ARBA" id="ARBA00022604"/>
    </source>
</evidence>
<dbReference type="CDD" id="cd09923">
    <property type="entry name" value="SH2_SOCS_family"/>
    <property type="match status" value="1"/>
</dbReference>
<dbReference type="AlphaFoldDB" id="A0A6J0B5C1"/>
<dbReference type="Gene3D" id="3.30.505.10">
    <property type="entry name" value="SH2 domain"/>
    <property type="match status" value="1"/>
</dbReference>
<protein>
    <submittedName>
        <fullName evidence="10 11">Uncharacterized protein LOC107216580 isoform X4</fullName>
    </submittedName>
    <submittedName>
        <fullName evidence="9">Uncharacterized protein LOC107216608</fullName>
    </submittedName>
</protein>
<evidence type="ECO:0000256" key="5">
    <source>
        <dbReference type="PROSITE-ProRule" id="PRU00191"/>
    </source>
</evidence>
<keyword evidence="3" id="KW-0833">Ubl conjugation pathway</keyword>
<evidence type="ECO:0000313" key="9">
    <source>
        <dbReference type="RefSeq" id="XP_015509336.1"/>
    </source>
</evidence>
<dbReference type="RefSeq" id="XP_046586448.1">
    <property type="nucleotide sequence ID" value="XM_046730492.1"/>
</dbReference>
<dbReference type="RefSeq" id="XP_046586449.1">
    <property type="nucleotide sequence ID" value="XM_046730493.1"/>
</dbReference>
<dbReference type="Proteomes" id="UP000829291">
    <property type="component" value="Chromosome 2"/>
</dbReference>
<evidence type="ECO:0000313" key="8">
    <source>
        <dbReference type="Proteomes" id="UP000829291"/>
    </source>
</evidence>
<evidence type="ECO:0000256" key="3">
    <source>
        <dbReference type="ARBA" id="ARBA00022786"/>
    </source>
</evidence>
<keyword evidence="4 5" id="KW-0727">SH2 domain</keyword>
<dbReference type="PANTHER" id="PTHR10155">
    <property type="entry name" value="PHOSPHATIDYLINOSITOL 3-KINASE REGULATORY SUBUNIT"/>
    <property type="match status" value="1"/>
</dbReference>
<dbReference type="GO" id="GO:0035556">
    <property type="term" value="P:intracellular signal transduction"/>
    <property type="evidence" value="ECO:0007669"/>
    <property type="project" value="InterPro"/>
</dbReference>
<dbReference type="InterPro" id="IPR001496">
    <property type="entry name" value="SOCS_box"/>
</dbReference>
<name>A0A6J0B5C1_NEOLC</name>
<dbReference type="SMART" id="SM00252">
    <property type="entry name" value="SH2"/>
    <property type="match status" value="1"/>
</dbReference>